<feature type="transmembrane region" description="Helical" evidence="8">
    <location>
        <begin position="295"/>
        <end position="316"/>
    </location>
</feature>
<comment type="subcellular location">
    <subcellularLocation>
        <location evidence="1">Cell membrane</location>
        <topology evidence="1">Multi-pass membrane protein</topology>
    </subcellularLocation>
</comment>
<dbReference type="PANTHER" id="PTHR23501">
    <property type="entry name" value="MAJOR FACILITATOR SUPERFAMILY"/>
    <property type="match status" value="1"/>
</dbReference>
<feature type="transmembrane region" description="Helical" evidence="8">
    <location>
        <begin position="222"/>
        <end position="244"/>
    </location>
</feature>
<dbReference type="PRINTS" id="PR01036">
    <property type="entry name" value="TCRTETB"/>
</dbReference>
<comment type="similarity">
    <text evidence="2">Belongs to the major facilitator superfamily. TCR/Tet family.</text>
</comment>
<evidence type="ECO:0000256" key="4">
    <source>
        <dbReference type="ARBA" id="ARBA00022475"/>
    </source>
</evidence>
<feature type="transmembrane region" description="Helical" evidence="8">
    <location>
        <begin position="46"/>
        <end position="64"/>
    </location>
</feature>
<dbReference type="InterPro" id="IPR020846">
    <property type="entry name" value="MFS_dom"/>
</dbReference>
<feature type="transmembrane region" description="Helical" evidence="8">
    <location>
        <begin position="328"/>
        <end position="346"/>
    </location>
</feature>
<evidence type="ECO:0000256" key="6">
    <source>
        <dbReference type="ARBA" id="ARBA00022989"/>
    </source>
</evidence>
<keyword evidence="11" id="KW-1185">Reference proteome</keyword>
<dbReference type="GO" id="GO:0005886">
    <property type="term" value="C:plasma membrane"/>
    <property type="evidence" value="ECO:0007669"/>
    <property type="project" value="UniProtKB-SubCell"/>
</dbReference>
<feature type="transmembrane region" description="Helical" evidence="8">
    <location>
        <begin position="134"/>
        <end position="152"/>
    </location>
</feature>
<dbReference type="RefSeq" id="WP_197005455.1">
    <property type="nucleotide sequence ID" value="NZ_BONS01000009.1"/>
</dbReference>
<feature type="domain" description="Major facilitator superfamily (MFS) profile" evidence="9">
    <location>
        <begin position="11"/>
        <end position="467"/>
    </location>
</feature>
<dbReference type="AlphaFoldDB" id="A0A8J7GL59"/>
<evidence type="ECO:0000313" key="11">
    <source>
        <dbReference type="Proteomes" id="UP000622552"/>
    </source>
</evidence>
<feature type="transmembrane region" description="Helical" evidence="8">
    <location>
        <begin position="76"/>
        <end position="95"/>
    </location>
</feature>
<evidence type="ECO:0000256" key="1">
    <source>
        <dbReference type="ARBA" id="ARBA00004651"/>
    </source>
</evidence>
<sequence>MSQQRRSVGVIIGALMLAMLLAALDQTIVSTALPTIVRELGGLEHLSWVVTAYMLGSTVATPLWGKLGDQYGRKNLFLGAIVIFLAGSALCGQAGSLGELIAFRAVQGVGGGGLMALAAAIVGDVVPPRERGRYQGLFGAVFGVSSVAGPLLGGLFVDHLNWRWVFYVNLPLGVLALVAVAAALHSTEVKTQHKVDFLGIGLLAAAVSCLVLLTSWGGTTYAWGSVEILGLGVAAVLLGIGWWLSARRAAEPVLPLHLFRMRVFTLGAAISFVIGFAMFGALTFLPLFLQVVHGVSATMSGVYLLPMVGGMLLTSITSGQLISRTGHYRIYPIVGTVVTAGGLFLLSRMDEHTSAPVYSGYFFILGAGLGLVMQVLVIAVQNSVGYRDLGVATSGVTFFRSIGGSFGVSVFGTIFSNRLKATLGTARPGTPEYLHAYSASLQTVFAIATPIALLAFVFALLLREEPLRDGLTNSDLGESLGGAPTQRTSLAEIEKALSQRADTELRHGYYRWLAAESGLAISPAGCWIVARLSQLGPTPAAELADLAGTTVEKGRPYTDDLVEAGLLRRANGTLELTMPGEQAAERLFALRRAGLVRLLGDWTPDTEPDLDALLDRMSRALLGADADRGSVRVGGRAA</sequence>
<dbReference type="PANTHER" id="PTHR23501:SF197">
    <property type="entry name" value="COMD"/>
    <property type="match status" value="1"/>
</dbReference>
<evidence type="ECO:0000259" key="9">
    <source>
        <dbReference type="PROSITE" id="PS50850"/>
    </source>
</evidence>
<dbReference type="SUPFAM" id="SSF103473">
    <property type="entry name" value="MFS general substrate transporter"/>
    <property type="match status" value="1"/>
</dbReference>
<evidence type="ECO:0000256" key="7">
    <source>
        <dbReference type="ARBA" id="ARBA00023136"/>
    </source>
</evidence>
<dbReference type="InterPro" id="IPR004638">
    <property type="entry name" value="EmrB-like"/>
</dbReference>
<dbReference type="GO" id="GO:0022857">
    <property type="term" value="F:transmembrane transporter activity"/>
    <property type="evidence" value="ECO:0007669"/>
    <property type="project" value="InterPro"/>
</dbReference>
<dbReference type="Pfam" id="PF07690">
    <property type="entry name" value="MFS_1"/>
    <property type="match status" value="1"/>
</dbReference>
<feature type="transmembrane region" description="Helical" evidence="8">
    <location>
        <begin position="264"/>
        <end position="289"/>
    </location>
</feature>
<evidence type="ECO:0000256" key="8">
    <source>
        <dbReference type="SAM" id="Phobius"/>
    </source>
</evidence>
<comment type="caution">
    <text evidence="10">The sequence shown here is derived from an EMBL/GenBank/DDBJ whole genome shotgun (WGS) entry which is preliminary data.</text>
</comment>
<keyword evidence="6 8" id="KW-1133">Transmembrane helix</keyword>
<evidence type="ECO:0000313" key="10">
    <source>
        <dbReference type="EMBL" id="MBG6138728.1"/>
    </source>
</evidence>
<dbReference type="InterPro" id="IPR036390">
    <property type="entry name" value="WH_DNA-bd_sf"/>
</dbReference>
<dbReference type="Gene3D" id="1.20.1250.20">
    <property type="entry name" value="MFS general substrate transporter like domains"/>
    <property type="match status" value="1"/>
</dbReference>
<dbReference type="SUPFAM" id="SSF46785">
    <property type="entry name" value="Winged helix' DNA-binding domain"/>
    <property type="match status" value="1"/>
</dbReference>
<keyword evidence="3" id="KW-0813">Transport</keyword>
<keyword evidence="4" id="KW-1003">Cell membrane</keyword>
<feature type="transmembrane region" description="Helical" evidence="8">
    <location>
        <begin position="101"/>
        <end position="122"/>
    </location>
</feature>
<feature type="transmembrane region" description="Helical" evidence="8">
    <location>
        <begin position="197"/>
        <end position="216"/>
    </location>
</feature>
<reference evidence="10" key="1">
    <citation type="submission" date="2020-11" db="EMBL/GenBank/DDBJ databases">
        <title>Sequencing the genomes of 1000 actinobacteria strains.</title>
        <authorList>
            <person name="Klenk H.-P."/>
        </authorList>
    </citation>
    <scope>NUCLEOTIDE SEQUENCE</scope>
    <source>
        <strain evidence="10">DSM 45356</strain>
    </source>
</reference>
<protein>
    <submittedName>
        <fullName evidence="10">EmrB/QacA subfamily drug resistance transporter</fullName>
    </submittedName>
</protein>
<dbReference type="InterPro" id="IPR036259">
    <property type="entry name" value="MFS_trans_sf"/>
</dbReference>
<dbReference type="CDD" id="cd17502">
    <property type="entry name" value="MFS_Azr1_MDR_like"/>
    <property type="match status" value="1"/>
</dbReference>
<dbReference type="FunFam" id="1.20.1250.20:FF:000231">
    <property type="entry name" value="EmrB/QacA subfamily drug resistance transporter"/>
    <property type="match status" value="1"/>
</dbReference>
<dbReference type="InterPro" id="IPR036388">
    <property type="entry name" value="WH-like_DNA-bd_sf"/>
</dbReference>
<dbReference type="Gene3D" id="1.20.1720.10">
    <property type="entry name" value="Multidrug resistance protein D"/>
    <property type="match status" value="1"/>
</dbReference>
<organism evidence="10 11">
    <name type="scientific">Longispora fulva</name>
    <dbReference type="NCBI Taxonomy" id="619741"/>
    <lineage>
        <taxon>Bacteria</taxon>
        <taxon>Bacillati</taxon>
        <taxon>Actinomycetota</taxon>
        <taxon>Actinomycetes</taxon>
        <taxon>Micromonosporales</taxon>
        <taxon>Micromonosporaceae</taxon>
        <taxon>Longispora</taxon>
    </lineage>
</organism>
<evidence type="ECO:0000256" key="5">
    <source>
        <dbReference type="ARBA" id="ARBA00022692"/>
    </source>
</evidence>
<evidence type="ECO:0000256" key="3">
    <source>
        <dbReference type="ARBA" id="ARBA00022448"/>
    </source>
</evidence>
<feature type="transmembrane region" description="Helical" evidence="8">
    <location>
        <begin position="436"/>
        <end position="462"/>
    </location>
</feature>
<keyword evidence="5 8" id="KW-0812">Transmembrane</keyword>
<dbReference type="Gene3D" id="1.10.10.10">
    <property type="entry name" value="Winged helix-like DNA-binding domain superfamily/Winged helix DNA-binding domain"/>
    <property type="match status" value="1"/>
</dbReference>
<gene>
    <name evidence="10" type="ORF">IW245_004922</name>
</gene>
<name>A0A8J7GL59_9ACTN</name>
<feature type="transmembrane region" description="Helical" evidence="8">
    <location>
        <begin position="391"/>
        <end position="416"/>
    </location>
</feature>
<feature type="transmembrane region" description="Helical" evidence="8">
    <location>
        <begin position="164"/>
        <end position="185"/>
    </location>
</feature>
<dbReference type="FunFam" id="1.20.1720.10:FF:000004">
    <property type="entry name" value="EmrB/QacA family drug resistance transporter"/>
    <property type="match status" value="1"/>
</dbReference>
<dbReference type="PROSITE" id="PS50850">
    <property type="entry name" value="MFS"/>
    <property type="match status" value="1"/>
</dbReference>
<dbReference type="Proteomes" id="UP000622552">
    <property type="component" value="Unassembled WGS sequence"/>
</dbReference>
<dbReference type="NCBIfam" id="TIGR00711">
    <property type="entry name" value="efflux_EmrB"/>
    <property type="match status" value="1"/>
</dbReference>
<keyword evidence="7 8" id="KW-0472">Membrane</keyword>
<proteinExistence type="inferred from homology"/>
<feature type="transmembrane region" description="Helical" evidence="8">
    <location>
        <begin position="358"/>
        <end position="379"/>
    </location>
</feature>
<accession>A0A8J7GL59</accession>
<dbReference type="EMBL" id="JADOUF010000001">
    <property type="protein sequence ID" value="MBG6138728.1"/>
    <property type="molecule type" value="Genomic_DNA"/>
</dbReference>
<dbReference type="InterPro" id="IPR011701">
    <property type="entry name" value="MFS"/>
</dbReference>
<evidence type="ECO:0000256" key="2">
    <source>
        <dbReference type="ARBA" id="ARBA00007520"/>
    </source>
</evidence>